<evidence type="ECO:0000259" key="8">
    <source>
        <dbReference type="Pfam" id="PF04042"/>
    </source>
</evidence>
<evidence type="ECO:0000313" key="11">
    <source>
        <dbReference type="EMBL" id="GAB1302072.1"/>
    </source>
</evidence>
<organism evidence="11 12">
    <name type="scientific">Apodemus speciosus</name>
    <name type="common">Large Japanese field mouse</name>
    <dbReference type="NCBI Taxonomy" id="105296"/>
    <lineage>
        <taxon>Eukaryota</taxon>
        <taxon>Metazoa</taxon>
        <taxon>Chordata</taxon>
        <taxon>Craniata</taxon>
        <taxon>Vertebrata</taxon>
        <taxon>Euteleostomi</taxon>
        <taxon>Mammalia</taxon>
        <taxon>Eutheria</taxon>
        <taxon>Euarchontoglires</taxon>
        <taxon>Glires</taxon>
        <taxon>Rodentia</taxon>
        <taxon>Myomorpha</taxon>
        <taxon>Muroidea</taxon>
        <taxon>Muridae</taxon>
        <taxon>Murinae</taxon>
        <taxon>Apodemus</taxon>
    </lineage>
</organism>
<evidence type="ECO:0000259" key="9">
    <source>
        <dbReference type="Pfam" id="PF08418"/>
    </source>
</evidence>
<evidence type="ECO:0000256" key="5">
    <source>
        <dbReference type="ARBA" id="ARBA00023242"/>
    </source>
</evidence>
<feature type="domain" description="DNA polymerase alpha subunit B N-terminal" evidence="9">
    <location>
        <begin position="6"/>
        <end position="72"/>
    </location>
</feature>
<feature type="compositionally biased region" description="Low complexity" evidence="7">
    <location>
        <begin position="125"/>
        <end position="142"/>
    </location>
</feature>
<comment type="similarity">
    <text evidence="2 6">Belongs to the DNA polymerase alpha subunit B family.</text>
</comment>
<dbReference type="PANTHER" id="PTHR23061:SF12">
    <property type="entry name" value="DNA POLYMERASE ALPHA SUBUNIT B"/>
    <property type="match status" value="1"/>
</dbReference>
<comment type="function">
    <text evidence="6">Accessory subunit of the DNA polymerase alpha complex (also known as the alpha DNA polymerase-primase complex) which plays an essential role in the initiation of DNA synthesis.</text>
</comment>
<reference evidence="11 12" key="1">
    <citation type="submission" date="2024-08" db="EMBL/GenBank/DDBJ databases">
        <title>The draft genome of Apodemus speciosus.</title>
        <authorList>
            <person name="Nabeshima K."/>
            <person name="Suzuki S."/>
            <person name="Onuma M."/>
        </authorList>
    </citation>
    <scope>NUCLEOTIDE SEQUENCE [LARGE SCALE GENOMIC DNA]</scope>
    <source>
        <strain evidence="11">IB14-021</strain>
    </source>
</reference>
<evidence type="ECO:0000259" key="10">
    <source>
        <dbReference type="Pfam" id="PF22062"/>
    </source>
</evidence>
<dbReference type="Gene3D" id="3.60.21.60">
    <property type="match status" value="2"/>
</dbReference>
<keyword evidence="5 6" id="KW-0539">Nucleus</keyword>
<protein>
    <recommendedName>
        <fullName evidence="3 6">DNA polymerase alpha subunit B</fullName>
    </recommendedName>
</protein>
<evidence type="ECO:0000256" key="6">
    <source>
        <dbReference type="PIRNR" id="PIRNR018300"/>
    </source>
</evidence>
<feature type="region of interest" description="Disordered" evidence="7">
    <location>
        <begin position="97"/>
        <end position="151"/>
    </location>
</feature>
<proteinExistence type="inferred from homology"/>
<dbReference type="Pfam" id="PF22062">
    <property type="entry name" value="OB_DPOA2"/>
    <property type="match status" value="1"/>
</dbReference>
<dbReference type="InterPro" id="IPR043034">
    <property type="entry name" value="DNA_pol_alpha_B_N_sf"/>
</dbReference>
<dbReference type="InterPro" id="IPR013627">
    <property type="entry name" value="Pol_alpha_B_N"/>
</dbReference>
<dbReference type="PIRSF" id="PIRSF018300">
    <property type="entry name" value="DNA_pol_alph_2"/>
    <property type="match status" value="1"/>
</dbReference>
<dbReference type="InterPro" id="IPR054300">
    <property type="entry name" value="OB_DPOA2"/>
</dbReference>
<keyword evidence="12" id="KW-1185">Reference proteome</keyword>
<evidence type="ECO:0000256" key="2">
    <source>
        <dbReference type="ARBA" id="ARBA00007299"/>
    </source>
</evidence>
<evidence type="ECO:0000256" key="1">
    <source>
        <dbReference type="ARBA" id="ARBA00004123"/>
    </source>
</evidence>
<evidence type="ECO:0000256" key="7">
    <source>
        <dbReference type="SAM" id="MobiDB-lite"/>
    </source>
</evidence>
<name>A0ABQ0FS57_APOSI</name>
<evidence type="ECO:0000256" key="4">
    <source>
        <dbReference type="ARBA" id="ARBA00022705"/>
    </source>
</evidence>
<comment type="caution">
    <text evidence="11">The sequence shown here is derived from an EMBL/GenBank/DDBJ whole genome shotgun (WGS) entry which is preliminary data.</text>
</comment>
<evidence type="ECO:0000256" key="3">
    <source>
        <dbReference type="ARBA" id="ARBA00018596"/>
    </source>
</evidence>
<feature type="domain" description="DNA polymerase alpha subunit B OB" evidence="10">
    <location>
        <begin position="205"/>
        <end position="326"/>
    </location>
</feature>
<accession>A0ABQ0FS57</accession>
<dbReference type="Proteomes" id="UP001623349">
    <property type="component" value="Unassembled WGS sequence"/>
</dbReference>
<dbReference type="InterPro" id="IPR007185">
    <property type="entry name" value="DNA_pol_a/d/e_bsu"/>
</dbReference>
<dbReference type="PANTHER" id="PTHR23061">
    <property type="entry name" value="DNA POLYMERASE 2 ALPHA 70 KDA SUBUNIT"/>
    <property type="match status" value="1"/>
</dbReference>
<keyword evidence="4 6" id="KW-0235">DNA replication</keyword>
<gene>
    <name evidence="11" type="ORF">APTSU1_001731000</name>
</gene>
<dbReference type="InterPro" id="IPR016722">
    <property type="entry name" value="DNA_pol_alpha_bsu"/>
</dbReference>
<evidence type="ECO:0000313" key="12">
    <source>
        <dbReference type="Proteomes" id="UP001623349"/>
    </source>
</evidence>
<comment type="subcellular location">
    <subcellularLocation>
        <location evidence="1 6">Nucleus</location>
    </subcellularLocation>
</comment>
<dbReference type="EMBL" id="BAAFST010000019">
    <property type="protein sequence ID" value="GAB1302072.1"/>
    <property type="molecule type" value="Genomic_DNA"/>
</dbReference>
<sequence length="607" mass="67378">MAVSTQQLAEELQIFGLDCEDSLMEKLAELCVRYRQTEEGMVSELIAFCTSAGKSCLTVEILNSFEHEVLNKKLCKAWHSAKDSGHAGARDIASIQELRSQNGPHKRVSSTPETPLTKRSVATRSPHQLLSPSSFSPSATPSQKYSSRTNRGEVVTSFGSAQGVSWSGRGGSGSVSLKVMGCPEPLTGSYKTMFQQLPDIREDGVLTCKIEELGAELKEHHKIEAFTPLLVPAQEPVILLGQIGCDSNGKLNSKSVILEGDREHSSGTQIPVDLSELKEYSLFPGQLWVQLPRSASQLHLLMSVVVIMEGFNTTGRRLTATKLYEGVPLPFYQPTEEEGDFEQAMVLVACGPYTTSDSITYDPLLDLIAIINHDRPDVCILLGPFLDAKHEQVENCKLTSPFEDIFKQCLRTVIEGTRRFHVSGSHLVFVPSLRDVHHEPVYPQPPFTFSELPREDKKRVQFVSEPCSLSVNGVMFGLTSTDLLFHIGAEEICSSSGTSDRFSRILKHILTQRSYYPLYPPHEDMAIDYENFYTYAQLPVTPDILIVPSELRYFVKDIFGCVCMNPGRLTKGQVGGTFGRLYLRRQPKALDGERRQGLSVAAQVVRI</sequence>
<feature type="compositionally biased region" description="Polar residues" evidence="7">
    <location>
        <begin position="97"/>
        <end position="114"/>
    </location>
</feature>
<dbReference type="Pfam" id="PF04042">
    <property type="entry name" value="DNA_pol_E_B"/>
    <property type="match status" value="1"/>
</dbReference>
<feature type="domain" description="DNA polymerase alpha/delta/epsilon subunit B" evidence="8">
    <location>
        <begin position="346"/>
        <end position="556"/>
    </location>
</feature>
<dbReference type="Gene3D" id="1.10.8.530">
    <property type="entry name" value="DNA polymerase alpha-primase, subunit B, N-terminal domain"/>
    <property type="match status" value="1"/>
</dbReference>
<dbReference type="Pfam" id="PF08418">
    <property type="entry name" value="Pol_alpha_B_N"/>
    <property type="match status" value="1"/>
</dbReference>